<dbReference type="InterPro" id="IPR023346">
    <property type="entry name" value="Lysozyme-like_dom_sf"/>
</dbReference>
<gene>
    <name evidence="1" type="ORF">DN068_15960</name>
</gene>
<comment type="caution">
    <text evidence="1">The sequence shown here is derived from an EMBL/GenBank/DDBJ whole genome shotgun (WGS) entry which is preliminary data.</text>
</comment>
<evidence type="ECO:0000313" key="2">
    <source>
        <dbReference type="Proteomes" id="UP000248745"/>
    </source>
</evidence>
<evidence type="ECO:0000313" key="1">
    <source>
        <dbReference type="EMBL" id="PZF71569.1"/>
    </source>
</evidence>
<accession>A0A2W2B5T4</accession>
<dbReference type="RefSeq" id="WP_110999943.1">
    <property type="nucleotide sequence ID" value="NZ_QKTW01000022.1"/>
</dbReference>
<name>A0A2W2B5T4_9BACT</name>
<dbReference type="OrthoDB" id="9824105at2"/>
<dbReference type="Proteomes" id="UP000248745">
    <property type="component" value="Unassembled WGS sequence"/>
</dbReference>
<dbReference type="SUPFAM" id="SSF53955">
    <property type="entry name" value="Lysozyme-like"/>
    <property type="match status" value="1"/>
</dbReference>
<evidence type="ECO:0008006" key="3">
    <source>
        <dbReference type="Google" id="ProtNLM"/>
    </source>
</evidence>
<dbReference type="EMBL" id="QKTW01000022">
    <property type="protein sequence ID" value="PZF71569.1"/>
    <property type="molecule type" value="Genomic_DNA"/>
</dbReference>
<proteinExistence type="predicted"/>
<keyword evidence="2" id="KW-1185">Reference proteome</keyword>
<reference evidence="1 2" key="1">
    <citation type="submission" date="2018-06" db="EMBL/GenBank/DDBJ databases">
        <title>Mucibacter soli gen. nov., sp. nov., a new member of the family Chitinophagaceae producing mucin.</title>
        <authorList>
            <person name="Kim M.-K."/>
            <person name="Park S."/>
            <person name="Kim T.-S."/>
            <person name="Joung Y."/>
            <person name="Han J.-H."/>
            <person name="Kim S.B."/>
        </authorList>
    </citation>
    <scope>NUCLEOTIDE SEQUENCE [LARGE SCALE GENOMIC DNA]</scope>
    <source>
        <strain evidence="1 2">R1-15</strain>
    </source>
</reference>
<protein>
    <recommendedName>
        <fullName evidence="3">Transglycosylase SLT domain-containing protein</fullName>
    </recommendedName>
</protein>
<sequence length="239" mass="25676">MALRTQSFPSINATSPFSLNDMLTFLNRIKATWLPYFRQAAAVTGLPVQLLVAKSAVESGGKQHTTNSTYVGLMQIGKTTIADCLNYLQGTMYADGKKWIAPAGVIAKAIPIIQKSFPSFGKGGAVSKDAAFALAKSNTTAGAEFNVLMGAIYLQFLCQNPKFIDGSILRLDKVMSAYNTGPNYSFYKTPVSDTTGLVKVIRSSGLSSGKKQETSNHILKFCGVGGAFDLLFNNKFSLI</sequence>
<dbReference type="AlphaFoldDB" id="A0A2W2B5T4"/>
<dbReference type="Gene3D" id="1.10.530.10">
    <property type="match status" value="1"/>
</dbReference>
<organism evidence="1 2">
    <name type="scientific">Taibaiella soli</name>
    <dbReference type="NCBI Taxonomy" id="1649169"/>
    <lineage>
        <taxon>Bacteria</taxon>
        <taxon>Pseudomonadati</taxon>
        <taxon>Bacteroidota</taxon>
        <taxon>Chitinophagia</taxon>
        <taxon>Chitinophagales</taxon>
        <taxon>Chitinophagaceae</taxon>
        <taxon>Taibaiella</taxon>
    </lineage>
</organism>